<comment type="caution">
    <text evidence="3">The sequence shown here is derived from an EMBL/GenBank/DDBJ whole genome shotgun (WGS) entry which is preliminary data.</text>
</comment>
<gene>
    <name evidence="3" type="ORF">GCM10012286_69450</name>
</gene>
<feature type="chain" id="PRO_5046224789" description="Lipoprotein" evidence="2">
    <location>
        <begin position="37"/>
        <end position="287"/>
    </location>
</feature>
<reference evidence="4" key="1">
    <citation type="journal article" date="2019" name="Int. J. Syst. Evol. Microbiol.">
        <title>The Global Catalogue of Microorganisms (GCM) 10K type strain sequencing project: providing services to taxonomists for standard genome sequencing and annotation.</title>
        <authorList>
            <consortium name="The Broad Institute Genomics Platform"/>
            <consortium name="The Broad Institute Genome Sequencing Center for Infectious Disease"/>
            <person name="Wu L."/>
            <person name="Ma J."/>
        </authorList>
    </citation>
    <scope>NUCLEOTIDE SEQUENCE [LARGE SCALE GENOMIC DNA]</scope>
    <source>
        <strain evidence="4">CGMCC 4.7349</strain>
    </source>
</reference>
<evidence type="ECO:0000256" key="1">
    <source>
        <dbReference type="SAM" id="MobiDB-lite"/>
    </source>
</evidence>
<keyword evidence="4" id="KW-1185">Reference proteome</keyword>
<sequence length="287" mass="30485">MHQRSRPQSRPQPRPRLRRGTLAAACLTAAATVALTACGSDKSDGSSGSSAAKDRKNASERKEEREKKEPFAGLSGPQIVDKAMKATSGASSLRLKGIGPDDEGGSGTLDIALNTKGECVGTIGVAGGSADVIATRTTVYTRFDAASLRAQLKGEPQADIDAAVDMMANRWTKAKATNSEMKDLSGFCDLDSLLAEFKDTDSVARKGKLTTVDGKRAITLHESDGKDRATLYVAAEGKPYLLKAVNESPKKQDQPEELVLTDYNKPVKTTPPTGDVLDLDELDEMEG</sequence>
<evidence type="ECO:0008006" key="5">
    <source>
        <dbReference type="Google" id="ProtNLM"/>
    </source>
</evidence>
<feature type="compositionally biased region" description="Basic residues" evidence="1">
    <location>
        <begin position="1"/>
        <end position="19"/>
    </location>
</feature>
<name>A0ABQ2MQB1_9ACTN</name>
<dbReference type="Proteomes" id="UP000656881">
    <property type="component" value="Unassembled WGS sequence"/>
</dbReference>
<feature type="region of interest" description="Disordered" evidence="1">
    <location>
        <begin position="38"/>
        <end position="77"/>
    </location>
</feature>
<evidence type="ECO:0000313" key="3">
    <source>
        <dbReference type="EMBL" id="GGO56002.1"/>
    </source>
</evidence>
<evidence type="ECO:0000256" key="2">
    <source>
        <dbReference type="SAM" id="SignalP"/>
    </source>
</evidence>
<keyword evidence="2" id="KW-0732">Signal</keyword>
<protein>
    <recommendedName>
        <fullName evidence="5">Lipoprotein</fullName>
    </recommendedName>
</protein>
<dbReference type="RefSeq" id="WP_229697411.1">
    <property type="nucleotide sequence ID" value="NZ_BMNG01000018.1"/>
</dbReference>
<feature type="region of interest" description="Disordered" evidence="1">
    <location>
        <begin position="1"/>
        <end position="21"/>
    </location>
</feature>
<organism evidence="3 4">
    <name type="scientific">Streptomyces lasiicapitis</name>
    <dbReference type="NCBI Taxonomy" id="1923961"/>
    <lineage>
        <taxon>Bacteria</taxon>
        <taxon>Bacillati</taxon>
        <taxon>Actinomycetota</taxon>
        <taxon>Actinomycetes</taxon>
        <taxon>Kitasatosporales</taxon>
        <taxon>Streptomycetaceae</taxon>
        <taxon>Streptomyces</taxon>
    </lineage>
</organism>
<feature type="compositionally biased region" description="Acidic residues" evidence="1">
    <location>
        <begin position="277"/>
        <end position="287"/>
    </location>
</feature>
<evidence type="ECO:0000313" key="4">
    <source>
        <dbReference type="Proteomes" id="UP000656881"/>
    </source>
</evidence>
<feature type="region of interest" description="Disordered" evidence="1">
    <location>
        <begin position="246"/>
        <end position="287"/>
    </location>
</feature>
<feature type="signal peptide" evidence="2">
    <location>
        <begin position="1"/>
        <end position="36"/>
    </location>
</feature>
<proteinExistence type="predicted"/>
<accession>A0ABQ2MQB1</accession>
<dbReference type="EMBL" id="BMNG01000018">
    <property type="protein sequence ID" value="GGO56002.1"/>
    <property type="molecule type" value="Genomic_DNA"/>
</dbReference>
<feature type="compositionally biased region" description="Low complexity" evidence="1">
    <location>
        <begin position="38"/>
        <end position="51"/>
    </location>
</feature>
<feature type="compositionally biased region" description="Basic and acidic residues" evidence="1">
    <location>
        <begin position="52"/>
        <end position="70"/>
    </location>
</feature>